<feature type="transmembrane region" description="Helical" evidence="1">
    <location>
        <begin position="22"/>
        <end position="41"/>
    </location>
</feature>
<organism evidence="2 3">
    <name type="scientific">Mycena sanguinolenta</name>
    <dbReference type="NCBI Taxonomy" id="230812"/>
    <lineage>
        <taxon>Eukaryota</taxon>
        <taxon>Fungi</taxon>
        <taxon>Dikarya</taxon>
        <taxon>Basidiomycota</taxon>
        <taxon>Agaricomycotina</taxon>
        <taxon>Agaricomycetes</taxon>
        <taxon>Agaricomycetidae</taxon>
        <taxon>Agaricales</taxon>
        <taxon>Marasmiineae</taxon>
        <taxon>Mycenaceae</taxon>
        <taxon>Mycena</taxon>
    </lineage>
</organism>
<evidence type="ECO:0000313" key="3">
    <source>
        <dbReference type="Proteomes" id="UP000623467"/>
    </source>
</evidence>
<keyword evidence="1" id="KW-1133">Transmembrane helix</keyword>
<dbReference type="AlphaFoldDB" id="A0A8H6ZIS3"/>
<keyword evidence="3" id="KW-1185">Reference proteome</keyword>
<evidence type="ECO:0000313" key="2">
    <source>
        <dbReference type="EMBL" id="KAF7378094.1"/>
    </source>
</evidence>
<keyword evidence="1" id="KW-0812">Transmembrane</keyword>
<accession>A0A8H6ZIS3</accession>
<keyword evidence="1" id="KW-0472">Membrane</keyword>
<comment type="caution">
    <text evidence="2">The sequence shown here is derived from an EMBL/GenBank/DDBJ whole genome shotgun (WGS) entry which is preliminary data.</text>
</comment>
<name>A0A8H6ZIS3_9AGAR</name>
<evidence type="ECO:0000256" key="1">
    <source>
        <dbReference type="SAM" id="Phobius"/>
    </source>
</evidence>
<dbReference type="EMBL" id="JACAZH010000001">
    <property type="protein sequence ID" value="KAF7378094.1"/>
    <property type="molecule type" value="Genomic_DNA"/>
</dbReference>
<dbReference type="Proteomes" id="UP000623467">
    <property type="component" value="Unassembled WGS sequence"/>
</dbReference>
<protein>
    <submittedName>
        <fullName evidence="2">Uncharacterized protein</fullName>
    </submittedName>
</protein>
<proteinExistence type="predicted"/>
<reference evidence="2" key="1">
    <citation type="submission" date="2020-05" db="EMBL/GenBank/DDBJ databases">
        <title>Mycena genomes resolve the evolution of fungal bioluminescence.</title>
        <authorList>
            <person name="Tsai I.J."/>
        </authorList>
    </citation>
    <scope>NUCLEOTIDE SEQUENCE</scope>
    <source>
        <strain evidence="2">160909Yilan</strain>
    </source>
</reference>
<gene>
    <name evidence="2" type="ORF">MSAN_00233600</name>
</gene>
<dbReference type="OrthoDB" id="2942566at2759"/>
<sequence length="163" mass="18155">MCNSELQLSAMSSTLSLIPGNVFPHLALGVVSAFLVGYAMHYNRPSVKLGRVTTALNTAEETLAHAKGRCMRDYLALAETEIRFLGTKLTVSNLQARLLEARDLQGWKDYLQNIIAISRCLVMLEREVLLEAARRRRLTEDINETQAALERAIHHATASGYEV</sequence>